<dbReference type="EMBL" id="JAHQIW010007294">
    <property type="protein sequence ID" value="KAJ1373476.1"/>
    <property type="molecule type" value="Genomic_DNA"/>
</dbReference>
<keyword evidence="3" id="KW-1185">Reference proteome</keyword>
<dbReference type="CDD" id="cd21115">
    <property type="entry name" value="legumain_C"/>
    <property type="match status" value="1"/>
</dbReference>
<dbReference type="InterPro" id="IPR046427">
    <property type="entry name" value="Legumain_prodom_sf"/>
</dbReference>
<evidence type="ECO:0000259" key="1">
    <source>
        <dbReference type="Pfam" id="PF20985"/>
    </source>
</evidence>
<dbReference type="AlphaFoldDB" id="A0AAD5WKT8"/>
<evidence type="ECO:0000313" key="2">
    <source>
        <dbReference type="EMBL" id="KAJ1373476.1"/>
    </source>
</evidence>
<comment type="caution">
    <text evidence="2">The sequence shown here is derived from an EMBL/GenBank/DDBJ whole genome shotgun (WGS) entry which is preliminary data.</text>
</comment>
<feature type="domain" description="Legumain prodomain" evidence="1">
    <location>
        <begin position="9"/>
        <end position="61"/>
    </location>
</feature>
<gene>
    <name evidence="2" type="ORF">KIN20_035882</name>
</gene>
<dbReference type="InterPro" id="IPR048501">
    <property type="entry name" value="Legum_prodom"/>
</dbReference>
<organism evidence="2 3">
    <name type="scientific">Parelaphostrongylus tenuis</name>
    <name type="common">Meningeal worm</name>
    <dbReference type="NCBI Taxonomy" id="148309"/>
    <lineage>
        <taxon>Eukaryota</taxon>
        <taxon>Metazoa</taxon>
        <taxon>Ecdysozoa</taxon>
        <taxon>Nematoda</taxon>
        <taxon>Chromadorea</taxon>
        <taxon>Rhabditida</taxon>
        <taxon>Rhabditina</taxon>
        <taxon>Rhabditomorpha</taxon>
        <taxon>Strongyloidea</taxon>
        <taxon>Metastrongylidae</taxon>
        <taxon>Parelaphostrongylus</taxon>
    </lineage>
</organism>
<reference evidence="2" key="1">
    <citation type="submission" date="2021-06" db="EMBL/GenBank/DDBJ databases">
        <title>Parelaphostrongylus tenuis whole genome reference sequence.</title>
        <authorList>
            <person name="Garwood T.J."/>
            <person name="Larsen P.A."/>
            <person name="Fountain-Jones N.M."/>
            <person name="Garbe J.R."/>
            <person name="Macchietto M.G."/>
            <person name="Kania S.A."/>
            <person name="Gerhold R.W."/>
            <person name="Richards J.E."/>
            <person name="Wolf T.M."/>
        </authorList>
    </citation>
    <scope>NUCLEOTIDE SEQUENCE</scope>
    <source>
        <strain evidence="2">MNPRO001-30</strain>
        <tissue evidence="2">Meninges</tissue>
    </source>
</reference>
<dbReference type="Gene3D" id="1.10.132.130">
    <property type="match status" value="1"/>
</dbReference>
<evidence type="ECO:0000313" key="3">
    <source>
        <dbReference type="Proteomes" id="UP001196413"/>
    </source>
</evidence>
<sequence length="69" mass="8034">MMEERNGVDMKCHNDVVKMFDKICIDVNKFDYALKYIYVLNNLCVKIGDSKKIIGAMHTTCSPIDRQYL</sequence>
<protein>
    <recommendedName>
        <fullName evidence="1">Legumain prodomain domain-containing protein</fullName>
    </recommendedName>
</protein>
<proteinExistence type="predicted"/>
<dbReference type="Pfam" id="PF20985">
    <property type="entry name" value="Legum_prodom"/>
    <property type="match status" value="1"/>
</dbReference>
<dbReference type="Proteomes" id="UP001196413">
    <property type="component" value="Unassembled WGS sequence"/>
</dbReference>
<accession>A0AAD5WKT8</accession>
<name>A0AAD5WKT8_PARTN</name>